<dbReference type="GO" id="GO:0006952">
    <property type="term" value="P:defense response"/>
    <property type="evidence" value="ECO:0007669"/>
    <property type="project" value="UniProtKB-KW"/>
</dbReference>
<feature type="domain" description="Disease resistance N-terminal" evidence="9">
    <location>
        <begin position="8"/>
        <end position="90"/>
    </location>
</feature>
<accession>Q0E1Z8</accession>
<dbReference type="PANTHER" id="PTHR19338">
    <property type="entry name" value="TRANSLOCASE OF INNER MITOCHONDRIAL MEMBRANE 13 HOMOLOG"/>
    <property type="match status" value="1"/>
</dbReference>
<gene>
    <name evidence="11" type="ordered locus">Os02g0286700</name>
</gene>
<dbReference type="InterPro" id="IPR042197">
    <property type="entry name" value="Apaf_helical"/>
</dbReference>
<dbReference type="InterPro" id="IPR038005">
    <property type="entry name" value="RX-like_CC"/>
</dbReference>
<dbReference type="GO" id="GO:0051707">
    <property type="term" value="P:response to other organism"/>
    <property type="evidence" value="ECO:0007669"/>
    <property type="project" value="UniProtKB-ARBA"/>
</dbReference>
<evidence type="ECO:0000259" key="10">
    <source>
        <dbReference type="Pfam" id="PF23598"/>
    </source>
</evidence>
<reference evidence="12" key="2">
    <citation type="journal article" date="2008" name="Nucleic Acids Res.">
        <title>The rice annotation project database (RAP-DB): 2008 update.</title>
        <authorList>
            <consortium name="The rice annotation project (RAP)"/>
        </authorList>
    </citation>
    <scope>GENOME REANNOTATION</scope>
    <source>
        <strain evidence="12">cv. Nipponbare</strain>
    </source>
</reference>
<keyword evidence="2" id="KW-0433">Leucine-rich repeat</keyword>
<evidence type="ECO:0000256" key="3">
    <source>
        <dbReference type="ARBA" id="ARBA00022737"/>
    </source>
</evidence>
<dbReference type="Pfam" id="PF00931">
    <property type="entry name" value="NB-ARC"/>
    <property type="match status" value="1"/>
</dbReference>
<dbReference type="PANTHER" id="PTHR19338:SF75">
    <property type="entry name" value="OS08G0170100 PROTEIN"/>
    <property type="match status" value="1"/>
</dbReference>
<keyword evidence="6" id="KW-0175">Coiled coil</keyword>
<comment type="similarity">
    <text evidence="1">Belongs to the disease resistance NB-LRR family.</text>
</comment>
<evidence type="ECO:0000259" key="8">
    <source>
        <dbReference type="Pfam" id="PF00931"/>
    </source>
</evidence>
<dbReference type="EMBL" id="AP008208">
    <property type="protein sequence ID" value="BAF08490.2"/>
    <property type="molecule type" value="Genomic_DNA"/>
</dbReference>
<dbReference type="AlphaFoldDB" id="Q0E1Z8"/>
<dbReference type="SUPFAM" id="SSF52047">
    <property type="entry name" value="RNI-like"/>
    <property type="match status" value="1"/>
</dbReference>
<dbReference type="Pfam" id="PF23598">
    <property type="entry name" value="LRR_14"/>
    <property type="match status" value="1"/>
</dbReference>
<evidence type="ECO:0000313" key="11">
    <source>
        <dbReference type="EMBL" id="BAF08490.2"/>
    </source>
</evidence>
<evidence type="ECO:0000256" key="5">
    <source>
        <dbReference type="ARBA" id="ARBA00022821"/>
    </source>
</evidence>
<feature type="transmembrane region" description="Helical" evidence="7">
    <location>
        <begin position="552"/>
        <end position="579"/>
    </location>
</feature>
<dbReference type="InterPro" id="IPR055414">
    <property type="entry name" value="LRR_R13L4/SHOC2-like"/>
</dbReference>
<keyword evidence="7" id="KW-1133">Transmembrane helix</keyword>
<dbReference type="Proteomes" id="UP000000763">
    <property type="component" value="Chromosome 2"/>
</dbReference>
<evidence type="ECO:0000256" key="6">
    <source>
        <dbReference type="ARBA" id="ARBA00023054"/>
    </source>
</evidence>
<keyword evidence="5" id="KW-0611">Plant defense</keyword>
<dbReference type="Pfam" id="PF18052">
    <property type="entry name" value="Rx_N"/>
    <property type="match status" value="1"/>
</dbReference>
<dbReference type="KEGG" id="dosa:Os02g0286700"/>
<dbReference type="Gene3D" id="3.80.10.10">
    <property type="entry name" value="Ribonuclease Inhibitor"/>
    <property type="match status" value="1"/>
</dbReference>
<proteinExistence type="inferred from homology"/>
<evidence type="ECO:0000256" key="1">
    <source>
        <dbReference type="ARBA" id="ARBA00008894"/>
    </source>
</evidence>
<dbReference type="Gene3D" id="1.20.5.4130">
    <property type="match status" value="1"/>
</dbReference>
<dbReference type="InterPro" id="IPR027417">
    <property type="entry name" value="P-loop_NTPase"/>
</dbReference>
<name>Q0E1Z8_ORYSJ</name>
<evidence type="ECO:0000259" key="9">
    <source>
        <dbReference type="Pfam" id="PF18052"/>
    </source>
</evidence>
<dbReference type="CDD" id="cd14798">
    <property type="entry name" value="RX-CC_like"/>
    <property type="match status" value="1"/>
</dbReference>
<protein>
    <submittedName>
        <fullName evidence="11">Os02g0286700 protein</fullName>
    </submittedName>
</protein>
<evidence type="ECO:0000256" key="4">
    <source>
        <dbReference type="ARBA" id="ARBA00022741"/>
    </source>
</evidence>
<dbReference type="Pfam" id="PF07224">
    <property type="entry name" value="Chlorophyllase"/>
    <property type="match status" value="1"/>
</dbReference>
<evidence type="ECO:0000256" key="7">
    <source>
        <dbReference type="SAM" id="Phobius"/>
    </source>
</evidence>
<sequence>MELATGALPSVIAKLGDLLVGEYNLQKAVKGEIRFLQSELESMQGALAKVSATPADQLDPQDKIWARDLRELSFDIEDTIDAFVVRDIGNDNGDGEAKPRGISKLIDRSVGLFRKAKARHGIASEIMDIKSRVVEVHERRRRYEINIGAGGGDKTATIDPRLFTRYTDEKELVGIVSQTPDLKKLFMDIIYQLDKEKYKDLNEKPLDLDEVQLINELREFLQQKRYFIVMDDIWDISIWKMIKCALPDNDVGYKIITTTRISEVAEKAGGVYKLKHLSLNNSRRLLYGRIFGNCEDTEKYPDEELAEVSERILKKCAGVPLAIITMASLLACKARNKMEWYKVYNSVDIREAPEEIGNIQFLQTLDLRANPICDLPLNIVKLRHLTSLCFDGFARVPDGIGSLTRLEHLAYVLIDCATVGILEELGNLTELRVLCIIFWDGWNDKLVGLLHKLQKIQRLSIDVCMNNVRKNMGGLDAWVAPRHLVALDTEKICWFSSLPAWMTNPSHVPNLRSLSIAVREIRQADVETLGRLPALRDLQLQVDHEELGIRGVVLVIGSAGSFACLVCCGLWGFVGPAVFRRGAMPRLRTLRSRFSVREAIAVAGAGDDGLDLGLGSLPSLQEVNVSLDCEGASEEEVNELKAALRRATKIHPNHPSISIDGEKEEEDTYLISIYHTWHIGCALGMVAVFHAAPHRVEAKHVDHSVLPSVPKAWCPKPLMVVAPANAGTYPVAIFLHGCNMVNSWYEQWRKQD</sequence>
<dbReference type="SUPFAM" id="SSF52540">
    <property type="entry name" value="P-loop containing nucleoside triphosphate hydrolases"/>
    <property type="match status" value="1"/>
</dbReference>
<dbReference type="InterPro" id="IPR002182">
    <property type="entry name" value="NB-ARC"/>
</dbReference>
<keyword evidence="7" id="KW-0812">Transmembrane</keyword>
<organism evidence="11 12">
    <name type="scientific">Oryza sativa subsp. japonica</name>
    <name type="common">Rice</name>
    <dbReference type="NCBI Taxonomy" id="39947"/>
    <lineage>
        <taxon>Eukaryota</taxon>
        <taxon>Viridiplantae</taxon>
        <taxon>Streptophyta</taxon>
        <taxon>Embryophyta</taxon>
        <taxon>Tracheophyta</taxon>
        <taxon>Spermatophyta</taxon>
        <taxon>Magnoliopsida</taxon>
        <taxon>Liliopsida</taxon>
        <taxon>Poales</taxon>
        <taxon>Poaceae</taxon>
        <taxon>BOP clade</taxon>
        <taxon>Oryzoideae</taxon>
        <taxon>Oryzeae</taxon>
        <taxon>Oryzinae</taxon>
        <taxon>Oryza</taxon>
        <taxon>Oryza sativa</taxon>
    </lineage>
</organism>
<reference evidence="11 12" key="1">
    <citation type="journal article" date="2005" name="Nature">
        <title>The map-based sequence of the rice genome.</title>
        <authorList>
            <consortium name="International rice genome sequencing project (IRGSP)"/>
            <person name="Matsumoto T."/>
            <person name="Wu J."/>
            <person name="Kanamori H."/>
            <person name="Katayose Y."/>
            <person name="Fujisawa M."/>
            <person name="Namiki N."/>
            <person name="Mizuno H."/>
            <person name="Yamamoto K."/>
            <person name="Antonio B.A."/>
            <person name="Baba T."/>
            <person name="Sakata K."/>
            <person name="Nagamura Y."/>
            <person name="Aoki H."/>
            <person name="Arikawa K."/>
            <person name="Arita K."/>
            <person name="Bito T."/>
            <person name="Chiden Y."/>
            <person name="Fujitsuka N."/>
            <person name="Fukunaka R."/>
            <person name="Hamada M."/>
            <person name="Harada C."/>
            <person name="Hayashi A."/>
            <person name="Hijishita S."/>
            <person name="Honda M."/>
            <person name="Hosokawa S."/>
            <person name="Ichikawa Y."/>
            <person name="Idonuma A."/>
            <person name="Iijima M."/>
            <person name="Ikeda M."/>
            <person name="Ikeno M."/>
            <person name="Ito K."/>
            <person name="Ito S."/>
            <person name="Ito T."/>
            <person name="Ito Y."/>
            <person name="Ito Y."/>
            <person name="Iwabuchi A."/>
            <person name="Kamiya K."/>
            <person name="Karasawa W."/>
            <person name="Kurita K."/>
            <person name="Katagiri S."/>
            <person name="Kikuta A."/>
            <person name="Kobayashi H."/>
            <person name="Kobayashi N."/>
            <person name="Machita K."/>
            <person name="Maehara T."/>
            <person name="Masukawa M."/>
            <person name="Mizubayashi T."/>
            <person name="Mukai Y."/>
            <person name="Nagasaki H."/>
            <person name="Nagata Y."/>
            <person name="Naito S."/>
            <person name="Nakashima M."/>
            <person name="Nakama Y."/>
            <person name="Nakamichi Y."/>
            <person name="Nakamura M."/>
            <person name="Meguro A."/>
            <person name="Negishi M."/>
            <person name="Ohta I."/>
            <person name="Ohta T."/>
            <person name="Okamoto M."/>
            <person name="Ono N."/>
            <person name="Saji S."/>
            <person name="Sakaguchi M."/>
            <person name="Sakai K."/>
            <person name="Shibata M."/>
            <person name="Shimokawa T."/>
            <person name="Song J."/>
            <person name="Takazaki Y."/>
            <person name="Terasawa K."/>
            <person name="Tsugane M."/>
            <person name="Tsuji K."/>
            <person name="Ueda S."/>
            <person name="Waki K."/>
            <person name="Yamagata H."/>
            <person name="Yamamoto M."/>
            <person name="Yamamoto S."/>
            <person name="Yamane H."/>
            <person name="Yoshiki S."/>
            <person name="Yoshihara R."/>
            <person name="Yukawa K."/>
            <person name="Zhong H."/>
            <person name="Yano M."/>
            <person name="Yuan Q."/>
            <person name="Ouyang S."/>
            <person name="Liu J."/>
            <person name="Jones K.M."/>
            <person name="Gansberger K."/>
            <person name="Moffat K."/>
            <person name="Hill J."/>
            <person name="Bera J."/>
            <person name="Fadrosh D."/>
            <person name="Jin S."/>
            <person name="Johri S."/>
            <person name="Kim M."/>
            <person name="Overton L."/>
            <person name="Reardon M."/>
            <person name="Tsitrin T."/>
            <person name="Vuong H."/>
            <person name="Weaver B."/>
            <person name="Ciecko A."/>
            <person name="Tallon L."/>
            <person name="Jackson J."/>
            <person name="Pai G."/>
            <person name="Aken S.V."/>
            <person name="Utterback T."/>
            <person name="Reidmuller S."/>
            <person name="Feldblyum T."/>
            <person name="Hsiao J."/>
            <person name="Zismann V."/>
            <person name="Iobst S."/>
            <person name="de Vazeille A.R."/>
            <person name="Buell C.R."/>
            <person name="Ying K."/>
            <person name="Li Y."/>
            <person name="Lu T."/>
            <person name="Huang Y."/>
            <person name="Zhao Q."/>
            <person name="Feng Q."/>
            <person name="Zhang L."/>
            <person name="Zhu J."/>
            <person name="Weng Q."/>
            <person name="Mu J."/>
            <person name="Lu Y."/>
            <person name="Fan D."/>
            <person name="Liu Y."/>
            <person name="Guan J."/>
            <person name="Zhang Y."/>
            <person name="Yu S."/>
            <person name="Liu X."/>
            <person name="Zhang Y."/>
            <person name="Hong G."/>
            <person name="Han B."/>
            <person name="Choisne N."/>
            <person name="Demange N."/>
            <person name="Orjeda G."/>
            <person name="Samain S."/>
            <person name="Cattolico L."/>
            <person name="Pelletier E."/>
            <person name="Couloux A."/>
            <person name="Segurens B."/>
            <person name="Wincker P."/>
            <person name="D'Hont A."/>
            <person name="Scarpelli C."/>
            <person name="Weissenbach J."/>
            <person name="Salanoubat M."/>
            <person name="Quetier F."/>
            <person name="Yu Y."/>
            <person name="Kim H.R."/>
            <person name="Rambo T."/>
            <person name="Currie J."/>
            <person name="Collura K."/>
            <person name="Luo M."/>
            <person name="Yang T."/>
            <person name="Ammiraju J.S.S."/>
            <person name="Engler F."/>
            <person name="Soderlund C."/>
            <person name="Wing R.A."/>
            <person name="Palmer L.E."/>
            <person name="de la Bastide M."/>
            <person name="Spiegel L."/>
            <person name="Nascimento L."/>
            <person name="Zutavern T."/>
            <person name="O'Shaughnessy A."/>
            <person name="Dike S."/>
            <person name="Dedhia N."/>
            <person name="Preston R."/>
            <person name="Balija V."/>
            <person name="McCombie W.R."/>
            <person name="Chow T."/>
            <person name="Chen H."/>
            <person name="Chung M."/>
            <person name="Chen C."/>
            <person name="Shaw J."/>
            <person name="Wu H."/>
            <person name="Hsiao K."/>
            <person name="Chao Y."/>
            <person name="Chu M."/>
            <person name="Cheng C."/>
            <person name="Hour A."/>
            <person name="Lee P."/>
            <person name="Lin S."/>
            <person name="Lin Y."/>
            <person name="Liou J."/>
            <person name="Liu S."/>
            <person name="Hsing Y."/>
            <person name="Raghuvanshi S."/>
            <person name="Mohanty A."/>
            <person name="Bharti A.K."/>
            <person name="Gaur A."/>
            <person name="Gupta V."/>
            <person name="Kumar D."/>
            <person name="Ravi V."/>
            <person name="Vij S."/>
            <person name="Kapur A."/>
            <person name="Khurana P."/>
            <person name="Khurana P."/>
            <person name="Khurana J.P."/>
            <person name="Tyagi A.K."/>
            <person name="Gaikwad K."/>
            <person name="Singh A."/>
            <person name="Dalal V."/>
            <person name="Srivastava S."/>
            <person name="Dixit A."/>
            <person name="Pal A.K."/>
            <person name="Ghazi I.A."/>
            <person name="Yadav M."/>
            <person name="Pandit A."/>
            <person name="Bhargava A."/>
            <person name="Sureshbabu K."/>
            <person name="Batra K."/>
            <person name="Sharma T.R."/>
            <person name="Mohapatra T."/>
            <person name="Singh N.K."/>
            <person name="Messing J."/>
            <person name="Nelson A.B."/>
            <person name="Fuks G."/>
            <person name="Kavchok S."/>
            <person name="Keizer G."/>
            <person name="Linton E."/>
            <person name="Llaca V."/>
            <person name="Song R."/>
            <person name="Tanyolac B."/>
            <person name="Young S."/>
            <person name="Ho-Il K."/>
            <person name="Hahn J.H."/>
            <person name="Sangsakoo G."/>
            <person name="Vanavichit A."/>
            <person name="de Mattos Luiz.A.T."/>
            <person name="Zimmer P.D."/>
            <person name="Malone G."/>
            <person name="Dellagostin O."/>
            <person name="de Oliveira A.C."/>
            <person name="Bevan M."/>
            <person name="Bancroft I."/>
            <person name="Minx P."/>
            <person name="Cordum H."/>
            <person name="Wilson R."/>
            <person name="Cheng Z."/>
            <person name="Jin W."/>
            <person name="Jiang J."/>
            <person name="Leong S.A."/>
            <person name="Iwama H."/>
            <person name="Gojobori T."/>
            <person name="Itoh T."/>
            <person name="Niimura Y."/>
            <person name="Fujii Y."/>
            <person name="Habara T."/>
            <person name="Sakai H."/>
            <person name="Sato Y."/>
            <person name="Wilson G."/>
            <person name="Kumar K."/>
            <person name="McCouch S."/>
            <person name="Juretic N."/>
            <person name="Hoen D."/>
            <person name="Wright S."/>
            <person name="Bruskiewich R."/>
            <person name="Bureau T."/>
            <person name="Miyao A."/>
            <person name="Hirochika H."/>
            <person name="Nishikawa T."/>
            <person name="Kadowaki K."/>
            <person name="Sugiura M."/>
            <person name="Burr B."/>
            <person name="Sasaki T."/>
        </authorList>
    </citation>
    <scope>NUCLEOTIDE SEQUENCE [LARGE SCALE GENOMIC DNA]</scope>
    <source>
        <strain evidence="12">cv. Nipponbare</strain>
    </source>
</reference>
<keyword evidence="7" id="KW-0472">Membrane</keyword>
<evidence type="ECO:0000256" key="2">
    <source>
        <dbReference type="ARBA" id="ARBA00022614"/>
    </source>
</evidence>
<keyword evidence="3" id="KW-0677">Repeat</keyword>
<feature type="domain" description="Disease resistance R13L4/SHOC-2-like LRR" evidence="10">
    <location>
        <begin position="346"/>
        <end position="657"/>
    </location>
</feature>
<feature type="domain" description="NB-ARC" evidence="8">
    <location>
        <begin position="176"/>
        <end position="275"/>
    </location>
</feature>
<dbReference type="Gene3D" id="1.10.8.430">
    <property type="entry name" value="Helical domain of apoptotic protease-activating factors"/>
    <property type="match status" value="1"/>
</dbReference>
<keyword evidence="4" id="KW-0547">Nucleotide-binding</keyword>
<dbReference type="InterPro" id="IPR017395">
    <property type="entry name" value="Chlorophyllase-like"/>
</dbReference>
<dbReference type="Gene3D" id="3.40.50.300">
    <property type="entry name" value="P-loop containing nucleotide triphosphate hydrolases"/>
    <property type="match status" value="1"/>
</dbReference>
<evidence type="ECO:0000313" key="12">
    <source>
        <dbReference type="Proteomes" id="UP000000763"/>
    </source>
</evidence>
<dbReference type="InterPro" id="IPR041118">
    <property type="entry name" value="Rx_N"/>
</dbReference>
<dbReference type="GO" id="GO:0043531">
    <property type="term" value="F:ADP binding"/>
    <property type="evidence" value="ECO:0007669"/>
    <property type="project" value="InterPro"/>
</dbReference>
<dbReference type="InterPro" id="IPR032675">
    <property type="entry name" value="LRR_dom_sf"/>
</dbReference>